<evidence type="ECO:0000313" key="1">
    <source>
        <dbReference type="EMBL" id="KAF6114524.1"/>
    </source>
</evidence>
<dbReference type="EMBL" id="JABVXQ010000004">
    <property type="protein sequence ID" value="KAF6114524.1"/>
    <property type="molecule type" value="Genomic_DNA"/>
</dbReference>
<comment type="caution">
    <text evidence="1">The sequence shown here is derived from an EMBL/GenBank/DDBJ whole genome shotgun (WGS) entry which is preliminary data.</text>
</comment>
<evidence type="ECO:0000313" key="2">
    <source>
        <dbReference type="Proteomes" id="UP000664940"/>
    </source>
</evidence>
<gene>
    <name evidence="1" type="ORF">HJG60_010505</name>
</gene>
<proteinExistence type="predicted"/>
<dbReference type="AlphaFoldDB" id="A0A834APF1"/>
<reference evidence="1 2" key="1">
    <citation type="journal article" date="2020" name="Nature">
        <title>Six reference-quality genomes reveal evolution of bat adaptations.</title>
        <authorList>
            <person name="Jebb D."/>
            <person name="Huang Z."/>
            <person name="Pippel M."/>
            <person name="Hughes G.M."/>
            <person name="Lavrichenko K."/>
            <person name="Devanna P."/>
            <person name="Winkler S."/>
            <person name="Jermiin L.S."/>
            <person name="Skirmuntt E.C."/>
            <person name="Katzourakis A."/>
            <person name="Burkitt-Gray L."/>
            <person name="Ray D.A."/>
            <person name="Sullivan K.A.M."/>
            <person name="Roscito J.G."/>
            <person name="Kirilenko B.M."/>
            <person name="Davalos L.M."/>
            <person name="Corthals A.P."/>
            <person name="Power M.L."/>
            <person name="Jones G."/>
            <person name="Ransome R.D."/>
            <person name="Dechmann D.K.N."/>
            <person name="Locatelli A.G."/>
            <person name="Puechmaille S.J."/>
            <person name="Fedrigo O."/>
            <person name="Jarvis E.D."/>
            <person name="Hiller M."/>
            <person name="Vernes S.C."/>
            <person name="Myers E.W."/>
            <person name="Teeling E.C."/>
        </authorList>
    </citation>
    <scope>NUCLEOTIDE SEQUENCE [LARGE SCALE GENOMIC DNA]</scope>
    <source>
        <strain evidence="1">Bat1K_MPI-CBG_1</strain>
    </source>
</reference>
<dbReference type="Proteomes" id="UP000664940">
    <property type="component" value="Unassembled WGS sequence"/>
</dbReference>
<accession>A0A834APF1</accession>
<name>A0A834APF1_9CHIR</name>
<protein>
    <submittedName>
        <fullName evidence="1">Uncharacterized protein</fullName>
    </submittedName>
</protein>
<organism evidence="1 2">
    <name type="scientific">Phyllostomus discolor</name>
    <name type="common">pale spear-nosed bat</name>
    <dbReference type="NCBI Taxonomy" id="89673"/>
    <lineage>
        <taxon>Eukaryota</taxon>
        <taxon>Metazoa</taxon>
        <taxon>Chordata</taxon>
        <taxon>Craniata</taxon>
        <taxon>Vertebrata</taxon>
        <taxon>Euteleostomi</taxon>
        <taxon>Mammalia</taxon>
        <taxon>Eutheria</taxon>
        <taxon>Laurasiatheria</taxon>
        <taxon>Chiroptera</taxon>
        <taxon>Yangochiroptera</taxon>
        <taxon>Phyllostomidae</taxon>
        <taxon>Phyllostominae</taxon>
        <taxon>Phyllostomus</taxon>
    </lineage>
</organism>
<sequence>MFAPPKHCHLILPVFDLHMKGSHCICDLLYVFCSLASLPFFVVRFPPVSLCCCTVVHCVNSYLSTIYIELLYSKPGSYLGCFQSRAIVDIFAHSWARTHDFGAHLVDEFPGHKHVRHPLH</sequence>